<feature type="signal peptide" evidence="2">
    <location>
        <begin position="1"/>
        <end position="16"/>
    </location>
</feature>
<proteinExistence type="predicted"/>
<dbReference type="EMBL" id="UIHC01000007">
    <property type="protein sequence ID" value="SUZ31329.1"/>
    <property type="molecule type" value="Genomic_DNA"/>
</dbReference>
<dbReference type="OrthoDB" id="7875836at2"/>
<name>A0A3B0MNZ1_9RHOB</name>
<evidence type="ECO:0000256" key="2">
    <source>
        <dbReference type="SAM" id="SignalP"/>
    </source>
</evidence>
<sequence length="107" mass="11728">MKYAALLTPMLLMACAADPVCHGRLGAIETQIAERERVLARGYRVQPAQEGKTLVTLCGWPEILCTEPVQQPRRARRVAIDVAAEQDALQELRAEQAALRAQGLTCS</sequence>
<organism evidence="3 4">
    <name type="scientific">Roseinatronobacter ekhonensis</name>
    <dbReference type="NCBI Taxonomy" id="254356"/>
    <lineage>
        <taxon>Bacteria</taxon>
        <taxon>Pseudomonadati</taxon>
        <taxon>Pseudomonadota</taxon>
        <taxon>Alphaproteobacteria</taxon>
        <taxon>Rhodobacterales</taxon>
        <taxon>Paracoccaceae</taxon>
        <taxon>Roseinatronobacter</taxon>
    </lineage>
</organism>
<evidence type="ECO:0000313" key="4">
    <source>
        <dbReference type="Proteomes" id="UP000272908"/>
    </source>
</evidence>
<keyword evidence="1" id="KW-0175">Coiled coil</keyword>
<reference evidence="4" key="1">
    <citation type="submission" date="2018-08" db="EMBL/GenBank/DDBJ databases">
        <authorList>
            <person name="Rodrigo-Torres L."/>
            <person name="Arahal R. D."/>
            <person name="Lucena T."/>
        </authorList>
    </citation>
    <scope>NUCLEOTIDE SEQUENCE [LARGE SCALE GENOMIC DNA]</scope>
    <source>
        <strain evidence="4">CECT 7235</strain>
    </source>
</reference>
<feature type="chain" id="PRO_5017318290" description="Lipoprotein" evidence="2">
    <location>
        <begin position="17"/>
        <end position="107"/>
    </location>
</feature>
<gene>
    <name evidence="3" type="ORF">ROE7235_01068</name>
</gene>
<dbReference type="Proteomes" id="UP000272908">
    <property type="component" value="Unassembled WGS sequence"/>
</dbReference>
<dbReference type="PROSITE" id="PS51257">
    <property type="entry name" value="PROKAR_LIPOPROTEIN"/>
    <property type="match status" value="1"/>
</dbReference>
<keyword evidence="4" id="KW-1185">Reference proteome</keyword>
<accession>A0A3B0MNZ1</accession>
<evidence type="ECO:0008006" key="5">
    <source>
        <dbReference type="Google" id="ProtNLM"/>
    </source>
</evidence>
<evidence type="ECO:0000256" key="1">
    <source>
        <dbReference type="SAM" id="Coils"/>
    </source>
</evidence>
<keyword evidence="2" id="KW-0732">Signal</keyword>
<feature type="coiled-coil region" evidence="1">
    <location>
        <begin position="75"/>
        <end position="102"/>
    </location>
</feature>
<dbReference type="AlphaFoldDB" id="A0A3B0MNZ1"/>
<evidence type="ECO:0000313" key="3">
    <source>
        <dbReference type="EMBL" id="SUZ31329.1"/>
    </source>
</evidence>
<protein>
    <recommendedName>
        <fullName evidence="5">Lipoprotein</fullName>
    </recommendedName>
</protein>
<dbReference type="RefSeq" id="WP_121093622.1">
    <property type="nucleotide sequence ID" value="NZ_UIHC01000007.1"/>
</dbReference>